<evidence type="ECO:0000256" key="3">
    <source>
        <dbReference type="ARBA" id="ARBA00022536"/>
    </source>
</evidence>
<feature type="domain" description="EGF-like" evidence="16">
    <location>
        <begin position="78"/>
        <end position="111"/>
    </location>
</feature>
<feature type="disulfide bond" evidence="11">
    <location>
        <begin position="165"/>
        <end position="174"/>
    </location>
</feature>
<keyword evidence="5 13" id="KW-0732">Signal</keyword>
<feature type="compositionally biased region" description="Low complexity" evidence="14">
    <location>
        <begin position="521"/>
        <end position="533"/>
    </location>
</feature>
<evidence type="ECO:0000259" key="16">
    <source>
        <dbReference type="PROSITE" id="PS50026"/>
    </source>
</evidence>
<feature type="disulfide bond" evidence="11">
    <location>
        <begin position="303"/>
        <end position="312"/>
    </location>
</feature>
<feature type="region of interest" description="Disordered" evidence="14">
    <location>
        <begin position="460"/>
        <end position="480"/>
    </location>
</feature>
<evidence type="ECO:0000256" key="15">
    <source>
        <dbReference type="SAM" id="SignalP"/>
    </source>
</evidence>
<evidence type="ECO:0000256" key="11">
    <source>
        <dbReference type="PROSITE-ProRule" id="PRU00076"/>
    </source>
</evidence>
<organism evidence="18">
    <name type="scientific">Zeugodacus cucurbitae</name>
    <name type="common">Melon fruit fly</name>
    <name type="synonym">Bactrocera cucurbitae</name>
    <dbReference type="NCBI Taxonomy" id="28588"/>
    <lineage>
        <taxon>Eukaryota</taxon>
        <taxon>Metazoa</taxon>
        <taxon>Ecdysozoa</taxon>
        <taxon>Arthropoda</taxon>
        <taxon>Hexapoda</taxon>
        <taxon>Insecta</taxon>
        <taxon>Pterygota</taxon>
        <taxon>Neoptera</taxon>
        <taxon>Endopterygota</taxon>
        <taxon>Diptera</taxon>
        <taxon>Brachycera</taxon>
        <taxon>Muscomorpha</taxon>
        <taxon>Tephritoidea</taxon>
        <taxon>Tephritidae</taxon>
        <taxon>Zeugodacus</taxon>
        <taxon>Zeugodacus</taxon>
    </lineage>
</organism>
<dbReference type="PROSITE" id="PS01186">
    <property type="entry name" value="EGF_2"/>
    <property type="match status" value="1"/>
</dbReference>
<dbReference type="Gene3D" id="2.10.25.140">
    <property type="match status" value="1"/>
</dbReference>
<dbReference type="PROSITE" id="PS00022">
    <property type="entry name" value="EGF_1"/>
    <property type="match status" value="4"/>
</dbReference>
<dbReference type="Pfam" id="PF00008">
    <property type="entry name" value="EGF"/>
    <property type="match status" value="1"/>
</dbReference>
<feature type="signal peptide" evidence="15">
    <location>
        <begin position="1"/>
        <end position="21"/>
    </location>
</feature>
<evidence type="ECO:0000256" key="14">
    <source>
        <dbReference type="SAM" id="MobiDB-lite"/>
    </source>
</evidence>
<feature type="disulfide bond" evidence="12">
    <location>
        <begin position="68"/>
        <end position="77"/>
    </location>
</feature>
<sequence>MSCNWLIYLAYFLLAPTLLPAVTYHRRNYDLRYGNSDMPQWKLRACQKTQREKINLHYICDEKGNVKCLPGWQGDLCQVPQCRKGCDPMNGYCQRPDECRCRIGYTGEFCERCIPLPGCQHGYCNKPFECICKPGWDGLFCTEPTCRSGCHNTRGYCEAPGECRCRLGWAGRNCSDCAVLPGCQRGTCQKPLECNCLPGYTGLLCQTAICAAGCHKQRGYCTKPGECRCKVGWTGPNCDQCFAYPGCVNGDCERPWECNCKPGWGGMLCDEKLTYCDEHPNTCENGGRCISFTKDDGSYRCECKQGYLGKNCEILDEFMLTSTAAPRITPPPMPGWGDESDADMLNNDDDDDDGDNRIGSDYQLGTHKVQQNNGAITTTAATISNAAGHSELAKPLQPPTTQLYAGTVTTLTAVDKMTNLNDTKSIVAHYTNNIKPPEAAAVAVQPTVSVQLPQAARNATDVQMQAATTTSDTTTTASKRTHLNLINATVSALSAEPALPGREADENSTIKSAPLANRTHSSSSTTPATPTAISSPIPIPLHFLEPALTHNEVTHTAAATVNSNLAAASGNNAADEDANRDEYEEDGDDEDDDDEEGDDDDEEGDDDDDDDDEDEDDLIPDVLNSVA</sequence>
<feature type="chain" id="PRO_5011029330" description="Delta-like protein" evidence="15">
    <location>
        <begin position="22"/>
        <end position="627"/>
    </location>
</feature>
<dbReference type="FunFam" id="2.10.25.140:FF:000002">
    <property type="entry name" value="Delta-like protein"/>
    <property type="match status" value="1"/>
</dbReference>
<evidence type="ECO:0000256" key="8">
    <source>
        <dbReference type="ARBA" id="ARBA00023136"/>
    </source>
</evidence>
<name>A0A0A1WMS8_ZEUCU</name>
<dbReference type="GO" id="GO:0007154">
    <property type="term" value="P:cell communication"/>
    <property type="evidence" value="ECO:0007669"/>
    <property type="project" value="InterPro"/>
</dbReference>
<dbReference type="CDD" id="cd00054">
    <property type="entry name" value="EGF_CA"/>
    <property type="match status" value="1"/>
</dbReference>
<accession>A0A0A1WMS8</accession>
<comment type="function">
    <text evidence="13">Putative Notch ligand involved in the mediation of Notch signaling.</text>
</comment>
<dbReference type="Pfam" id="PF01414">
    <property type="entry name" value="DSL"/>
    <property type="match status" value="1"/>
</dbReference>
<evidence type="ECO:0000256" key="13">
    <source>
        <dbReference type="RuleBase" id="RU280815"/>
    </source>
</evidence>
<feature type="compositionally biased region" description="Acidic residues" evidence="14">
    <location>
        <begin position="338"/>
        <end position="354"/>
    </location>
</feature>
<feature type="region of interest" description="Disordered" evidence="14">
    <location>
        <begin position="496"/>
        <end position="533"/>
    </location>
</feature>
<dbReference type="PANTHER" id="PTHR14949:SF56">
    <property type="entry name" value="EGF-LIKE-DOMAIN, MULTIPLE 7"/>
    <property type="match status" value="1"/>
</dbReference>
<evidence type="ECO:0000256" key="9">
    <source>
        <dbReference type="ARBA" id="ARBA00023157"/>
    </source>
</evidence>
<comment type="subcellular location">
    <subcellularLocation>
        <location evidence="1 13">Membrane</location>
        <topology evidence="1 13">Single-pass type I membrane protein</topology>
    </subcellularLocation>
</comment>
<feature type="disulfide bond" evidence="11">
    <location>
        <begin position="101"/>
        <end position="110"/>
    </location>
</feature>
<evidence type="ECO:0000256" key="5">
    <source>
        <dbReference type="ARBA" id="ARBA00022729"/>
    </source>
</evidence>
<evidence type="ECO:0000256" key="1">
    <source>
        <dbReference type="ARBA" id="ARBA00004479"/>
    </source>
</evidence>
<evidence type="ECO:0000313" key="18">
    <source>
        <dbReference type="EMBL" id="JAD00319.1"/>
    </source>
</evidence>
<evidence type="ECO:0000256" key="12">
    <source>
        <dbReference type="PROSITE-ProRule" id="PRU00377"/>
    </source>
</evidence>
<dbReference type="GO" id="GO:0016020">
    <property type="term" value="C:membrane"/>
    <property type="evidence" value="ECO:0007669"/>
    <property type="project" value="UniProtKB-SubCell"/>
</dbReference>
<protein>
    <recommendedName>
        <fullName evidence="13">Delta-like protein</fullName>
    </recommendedName>
</protein>
<evidence type="ECO:0000259" key="17">
    <source>
        <dbReference type="PROSITE" id="PS51051"/>
    </source>
</evidence>
<dbReference type="SUPFAM" id="SSF57196">
    <property type="entry name" value="EGF/Laminin"/>
    <property type="match status" value="1"/>
</dbReference>
<gene>
    <name evidence="18" type="primary">dlc_1</name>
    <name evidence="19" type="synonym">dlc_0</name>
    <name evidence="19" type="ORF">g.24142</name>
    <name evidence="18" type="ORF">g.24145</name>
</gene>
<evidence type="ECO:0000256" key="10">
    <source>
        <dbReference type="ARBA" id="ARBA00023180"/>
    </source>
</evidence>
<dbReference type="InterPro" id="IPR001774">
    <property type="entry name" value="DSL"/>
</dbReference>
<dbReference type="InterPro" id="IPR016024">
    <property type="entry name" value="ARM-type_fold"/>
</dbReference>
<dbReference type="Gene3D" id="2.10.25.10">
    <property type="entry name" value="Laminin"/>
    <property type="match status" value="4"/>
</dbReference>
<keyword evidence="6 13" id="KW-0677">Repeat</keyword>
<feature type="region of interest" description="Disordered" evidence="14">
    <location>
        <begin position="565"/>
        <end position="627"/>
    </location>
</feature>
<keyword evidence="3 11" id="KW-0245">EGF-like domain</keyword>
<keyword evidence="9 11" id="KW-1015">Disulfide bond</keyword>
<dbReference type="SUPFAM" id="SSF48371">
    <property type="entry name" value="ARM repeat"/>
    <property type="match status" value="1"/>
</dbReference>
<reference evidence="18" key="2">
    <citation type="journal article" date="2015" name="Gigascience">
        <title>Reconstructing a comprehensive transcriptome assembly of a white-pupal translocated strain of the pest fruit fly Bactrocera cucurbitae.</title>
        <authorList>
            <person name="Sim S.B."/>
            <person name="Calla B."/>
            <person name="Hall B."/>
            <person name="DeRego T."/>
            <person name="Geib S.M."/>
        </authorList>
    </citation>
    <scope>NUCLEOTIDE SEQUENCE</scope>
</reference>
<proteinExistence type="predicted"/>
<keyword evidence="2 13" id="KW-0217">Developmental protein</keyword>
<feature type="domain" description="EGF-like" evidence="16">
    <location>
        <begin position="272"/>
        <end position="313"/>
    </location>
</feature>
<dbReference type="PROSITE" id="PS50026">
    <property type="entry name" value="EGF_3"/>
    <property type="match status" value="3"/>
</dbReference>
<reference evidence="18" key="1">
    <citation type="submission" date="2014-11" db="EMBL/GenBank/DDBJ databases">
        <authorList>
            <person name="Geib S."/>
        </authorList>
    </citation>
    <scope>NUCLEOTIDE SEQUENCE</scope>
</reference>
<dbReference type="InterPro" id="IPR050969">
    <property type="entry name" value="Dev_Signal_Modulators"/>
</dbReference>
<keyword evidence="4 13" id="KW-0812">Transmembrane</keyword>
<feature type="region of interest" description="Disordered" evidence="14">
    <location>
        <begin position="325"/>
        <end position="358"/>
    </location>
</feature>
<dbReference type="InterPro" id="IPR000742">
    <property type="entry name" value="EGF"/>
</dbReference>
<dbReference type="PROSITE" id="PS51051">
    <property type="entry name" value="DSL"/>
    <property type="match status" value="1"/>
</dbReference>
<keyword evidence="7 13" id="KW-1133">Transmembrane helix</keyword>
<evidence type="ECO:0000256" key="2">
    <source>
        <dbReference type="ARBA" id="ARBA00022473"/>
    </source>
</evidence>
<keyword evidence="8 13" id="KW-0472">Membrane</keyword>
<dbReference type="PANTHER" id="PTHR14949">
    <property type="entry name" value="EGF-LIKE-DOMAIN, MULTIPLE 7, 8"/>
    <property type="match status" value="1"/>
</dbReference>
<evidence type="ECO:0000256" key="4">
    <source>
        <dbReference type="ARBA" id="ARBA00022692"/>
    </source>
</evidence>
<feature type="compositionally biased region" description="Acidic residues" evidence="14">
    <location>
        <begin position="574"/>
        <end position="619"/>
    </location>
</feature>
<feature type="domain" description="EGF-like" evidence="16">
    <location>
        <begin position="142"/>
        <end position="175"/>
    </location>
</feature>
<evidence type="ECO:0000256" key="7">
    <source>
        <dbReference type="ARBA" id="ARBA00022989"/>
    </source>
</evidence>
<dbReference type="SMART" id="SM00181">
    <property type="entry name" value="EGF"/>
    <property type="match status" value="7"/>
</dbReference>
<feature type="compositionally biased region" description="Low complexity" evidence="14">
    <location>
        <begin position="466"/>
        <end position="478"/>
    </location>
</feature>
<keyword evidence="10" id="KW-0325">Glycoprotein</keyword>
<dbReference type="AlphaFoldDB" id="A0A0A1WMS8"/>
<evidence type="ECO:0000313" key="19">
    <source>
        <dbReference type="EMBL" id="JAD09041.1"/>
    </source>
</evidence>
<comment type="caution">
    <text evidence="11">Lacks conserved residue(s) required for the propagation of feature annotation.</text>
</comment>
<dbReference type="EMBL" id="GBXI01013973">
    <property type="protein sequence ID" value="JAD00319.1"/>
    <property type="molecule type" value="Transcribed_RNA"/>
</dbReference>
<dbReference type="FunFam" id="2.10.25.10:FF:000018">
    <property type="entry name" value="Delta-like 1"/>
    <property type="match status" value="3"/>
</dbReference>
<dbReference type="Pfam" id="PF21700">
    <property type="entry name" value="EGF_DL_JAG"/>
    <property type="match status" value="3"/>
</dbReference>
<dbReference type="EMBL" id="GBXI01005251">
    <property type="protein sequence ID" value="JAD09041.1"/>
    <property type="molecule type" value="Transcribed_RNA"/>
</dbReference>
<evidence type="ECO:0000256" key="6">
    <source>
        <dbReference type="ARBA" id="ARBA00022737"/>
    </source>
</evidence>
<dbReference type="FunFam" id="2.10.25.10:FF:000294">
    <property type="entry name" value="Delta-like protein"/>
    <property type="match status" value="1"/>
</dbReference>
<feature type="domain" description="DSL" evidence="17">
    <location>
        <begin position="35"/>
        <end position="77"/>
    </location>
</feature>